<keyword evidence="2" id="KW-1185">Reference proteome</keyword>
<comment type="caution">
    <text evidence="1">The sequence shown here is derived from an EMBL/GenBank/DDBJ whole genome shotgun (WGS) entry which is preliminary data.</text>
</comment>
<dbReference type="RefSeq" id="WP_188696493.1">
    <property type="nucleotide sequence ID" value="NZ_BMLS01000004.1"/>
</dbReference>
<name>A0A917Z1H9_9ALTE</name>
<reference evidence="1" key="1">
    <citation type="journal article" date="2014" name="Int. J. Syst. Evol. Microbiol.">
        <title>Complete genome sequence of Corynebacterium casei LMG S-19264T (=DSM 44701T), isolated from a smear-ripened cheese.</title>
        <authorList>
            <consortium name="US DOE Joint Genome Institute (JGI-PGF)"/>
            <person name="Walter F."/>
            <person name="Albersmeier A."/>
            <person name="Kalinowski J."/>
            <person name="Ruckert C."/>
        </authorList>
    </citation>
    <scope>NUCLEOTIDE SEQUENCE</scope>
    <source>
        <strain evidence="1">CGMCC 1.7086</strain>
    </source>
</reference>
<reference evidence="1" key="2">
    <citation type="submission" date="2020-09" db="EMBL/GenBank/DDBJ databases">
        <authorList>
            <person name="Sun Q."/>
            <person name="Zhou Y."/>
        </authorList>
    </citation>
    <scope>NUCLEOTIDE SEQUENCE</scope>
    <source>
        <strain evidence="1">CGMCC 1.7086</strain>
    </source>
</reference>
<protein>
    <recommendedName>
        <fullName evidence="3">Cytochrome oxidase Cu insertion factor, SCO1/SenC/PrrC family</fullName>
    </recommendedName>
</protein>
<dbReference type="AlphaFoldDB" id="A0A917Z1H9"/>
<sequence>MANPSHRKTMLLVAAVFILPVALAKLALEMDWFSRASTNKGVLLEPIPNLANLDSQHKWRLLYVLPSRCDAACENALVAINQVWVALGREQDRAEPLVIVMADSDAKPRQHLSEFPGIRMMQASQQDVNEVFKDVPTDGIFLVDTLDNVVLRYPPQIEQQQAVLHSRDILADLRKLLKLSRIG</sequence>
<proteinExistence type="predicted"/>
<dbReference type="Proteomes" id="UP000606935">
    <property type="component" value="Unassembled WGS sequence"/>
</dbReference>
<gene>
    <name evidence="1" type="ORF">GCM10010982_28430</name>
</gene>
<accession>A0A917Z1H9</accession>
<evidence type="ECO:0008006" key="3">
    <source>
        <dbReference type="Google" id="ProtNLM"/>
    </source>
</evidence>
<dbReference type="EMBL" id="BMLS01000004">
    <property type="protein sequence ID" value="GGO71790.1"/>
    <property type="molecule type" value="Genomic_DNA"/>
</dbReference>
<evidence type="ECO:0000313" key="1">
    <source>
        <dbReference type="EMBL" id="GGO71790.1"/>
    </source>
</evidence>
<evidence type="ECO:0000313" key="2">
    <source>
        <dbReference type="Proteomes" id="UP000606935"/>
    </source>
</evidence>
<organism evidence="1 2">
    <name type="scientific">Bowmanella pacifica</name>
    <dbReference type="NCBI Taxonomy" id="502051"/>
    <lineage>
        <taxon>Bacteria</taxon>
        <taxon>Pseudomonadati</taxon>
        <taxon>Pseudomonadota</taxon>
        <taxon>Gammaproteobacteria</taxon>
        <taxon>Alteromonadales</taxon>
        <taxon>Alteromonadaceae</taxon>
        <taxon>Bowmanella</taxon>
    </lineage>
</organism>